<keyword evidence="1" id="KW-0678">Repressor</keyword>
<dbReference type="Proteomes" id="UP000187608">
    <property type="component" value="Unassembled WGS sequence"/>
</dbReference>
<evidence type="ECO:0000313" key="7">
    <source>
        <dbReference type="EMBL" id="SIS40527.1"/>
    </source>
</evidence>
<evidence type="ECO:0000256" key="1">
    <source>
        <dbReference type="ARBA" id="ARBA00022491"/>
    </source>
</evidence>
<keyword evidence="8" id="KW-1185">Reference proteome</keyword>
<gene>
    <name evidence="7" type="ORF">SAMN05421687_102207</name>
</gene>
<dbReference type="SUPFAM" id="SSF46689">
    <property type="entry name" value="Homeodomain-like"/>
    <property type="match status" value="1"/>
</dbReference>
<keyword evidence="3 5" id="KW-0238">DNA-binding</keyword>
<evidence type="ECO:0000256" key="3">
    <source>
        <dbReference type="ARBA" id="ARBA00023125"/>
    </source>
</evidence>
<name>A0A1N7IU30_9BACI</name>
<sequence>MDKGQRKAPGRPRTSEQKQPTYEAILQSAATLFMEFGYQRVSIDDVAHQAGVTKATVYYYYETKADLFTKTMEKMMENISVQMEKMLEEEGTLYEKLLRITDAHLKATFHIDLESILRETKTSLSDNQLKATQEAEEAMNTTLEKAFTRAMETGEVPDVPLKFAVQTYVTLLRVGNYRDQENLPLFPTTEETAQAIVDFYWRGMFPN</sequence>
<evidence type="ECO:0000256" key="2">
    <source>
        <dbReference type="ARBA" id="ARBA00023015"/>
    </source>
</evidence>
<dbReference type="PROSITE" id="PS50977">
    <property type="entry name" value="HTH_TETR_2"/>
    <property type="match status" value="1"/>
</dbReference>
<dbReference type="Gene3D" id="1.10.357.10">
    <property type="entry name" value="Tetracycline Repressor, domain 2"/>
    <property type="match status" value="1"/>
</dbReference>
<dbReference type="GO" id="GO:0045892">
    <property type="term" value="P:negative regulation of DNA-templated transcription"/>
    <property type="evidence" value="ECO:0007669"/>
    <property type="project" value="UniProtKB-ARBA"/>
</dbReference>
<dbReference type="RefSeq" id="WP_076557116.1">
    <property type="nucleotide sequence ID" value="NZ_FTOC01000002.1"/>
</dbReference>
<dbReference type="PANTHER" id="PTHR30055:SF175">
    <property type="entry name" value="HTH-TYPE TRANSCRIPTIONAL REPRESSOR KSTR2"/>
    <property type="match status" value="1"/>
</dbReference>
<dbReference type="InterPro" id="IPR001647">
    <property type="entry name" value="HTH_TetR"/>
</dbReference>
<evidence type="ECO:0000313" key="8">
    <source>
        <dbReference type="Proteomes" id="UP000187608"/>
    </source>
</evidence>
<protein>
    <submittedName>
        <fullName evidence="7">Transcriptional regulator, TetR family</fullName>
    </submittedName>
</protein>
<dbReference type="PRINTS" id="PR00455">
    <property type="entry name" value="HTHTETR"/>
</dbReference>
<dbReference type="AlphaFoldDB" id="A0A1N7IU30"/>
<reference evidence="8" key="1">
    <citation type="submission" date="2017-01" db="EMBL/GenBank/DDBJ databases">
        <authorList>
            <person name="Varghese N."/>
            <person name="Submissions S."/>
        </authorList>
    </citation>
    <scope>NUCLEOTIDE SEQUENCE [LARGE SCALE GENOMIC DNA]</scope>
    <source>
        <strain evidence="8">DSM 23127</strain>
    </source>
</reference>
<dbReference type="Gene3D" id="1.10.10.60">
    <property type="entry name" value="Homeodomain-like"/>
    <property type="match status" value="1"/>
</dbReference>
<accession>A0A1N7IU30</accession>
<evidence type="ECO:0000259" key="6">
    <source>
        <dbReference type="PROSITE" id="PS50977"/>
    </source>
</evidence>
<dbReference type="InterPro" id="IPR036271">
    <property type="entry name" value="Tet_transcr_reg_TetR-rel_C_sf"/>
</dbReference>
<organism evidence="7 8">
    <name type="scientific">Salimicrobium flavidum</name>
    <dbReference type="NCBI Taxonomy" id="570947"/>
    <lineage>
        <taxon>Bacteria</taxon>
        <taxon>Bacillati</taxon>
        <taxon>Bacillota</taxon>
        <taxon>Bacilli</taxon>
        <taxon>Bacillales</taxon>
        <taxon>Bacillaceae</taxon>
        <taxon>Salimicrobium</taxon>
    </lineage>
</organism>
<feature type="domain" description="HTH tetR-type" evidence="6">
    <location>
        <begin position="19"/>
        <end position="79"/>
    </location>
</feature>
<dbReference type="InterPro" id="IPR009057">
    <property type="entry name" value="Homeodomain-like_sf"/>
</dbReference>
<dbReference type="GO" id="GO:0000976">
    <property type="term" value="F:transcription cis-regulatory region binding"/>
    <property type="evidence" value="ECO:0007669"/>
    <property type="project" value="TreeGrafter"/>
</dbReference>
<dbReference type="Pfam" id="PF00440">
    <property type="entry name" value="TetR_N"/>
    <property type="match status" value="1"/>
</dbReference>
<dbReference type="GO" id="GO:0003700">
    <property type="term" value="F:DNA-binding transcription factor activity"/>
    <property type="evidence" value="ECO:0007669"/>
    <property type="project" value="TreeGrafter"/>
</dbReference>
<evidence type="ECO:0000256" key="4">
    <source>
        <dbReference type="ARBA" id="ARBA00023163"/>
    </source>
</evidence>
<keyword evidence="2" id="KW-0805">Transcription regulation</keyword>
<dbReference type="OrthoDB" id="2732116at2"/>
<evidence type="ECO:0000256" key="5">
    <source>
        <dbReference type="PROSITE-ProRule" id="PRU00335"/>
    </source>
</evidence>
<dbReference type="FunFam" id="1.10.10.60:FF:000141">
    <property type="entry name" value="TetR family transcriptional regulator"/>
    <property type="match status" value="1"/>
</dbReference>
<dbReference type="EMBL" id="FTOC01000002">
    <property type="protein sequence ID" value="SIS40527.1"/>
    <property type="molecule type" value="Genomic_DNA"/>
</dbReference>
<feature type="DNA-binding region" description="H-T-H motif" evidence="5">
    <location>
        <begin position="42"/>
        <end position="61"/>
    </location>
</feature>
<dbReference type="InterPro" id="IPR050109">
    <property type="entry name" value="HTH-type_TetR-like_transc_reg"/>
</dbReference>
<keyword evidence="4" id="KW-0804">Transcription</keyword>
<dbReference type="SUPFAM" id="SSF48498">
    <property type="entry name" value="Tetracyclin repressor-like, C-terminal domain"/>
    <property type="match status" value="1"/>
</dbReference>
<proteinExistence type="predicted"/>
<dbReference type="PANTHER" id="PTHR30055">
    <property type="entry name" value="HTH-TYPE TRANSCRIPTIONAL REGULATOR RUTR"/>
    <property type="match status" value="1"/>
</dbReference>